<dbReference type="SUPFAM" id="SSF50969">
    <property type="entry name" value="YVTN repeat-like/Quinoprotein amine dehydrogenase"/>
    <property type="match status" value="1"/>
</dbReference>
<dbReference type="InterPro" id="IPR051200">
    <property type="entry name" value="Host-pathogen_enzymatic-act"/>
</dbReference>
<keyword evidence="3" id="KW-1185">Reference proteome</keyword>
<organism evidence="2 3">
    <name type="scientific">Edaphobacter modestus</name>
    <dbReference type="NCBI Taxonomy" id="388466"/>
    <lineage>
        <taxon>Bacteria</taxon>
        <taxon>Pseudomonadati</taxon>
        <taxon>Acidobacteriota</taxon>
        <taxon>Terriglobia</taxon>
        <taxon>Terriglobales</taxon>
        <taxon>Acidobacteriaceae</taxon>
        <taxon>Edaphobacter</taxon>
    </lineage>
</organism>
<feature type="signal peptide" evidence="1">
    <location>
        <begin position="1"/>
        <end position="19"/>
    </location>
</feature>
<evidence type="ECO:0000313" key="3">
    <source>
        <dbReference type="Proteomes" id="UP000292958"/>
    </source>
</evidence>
<gene>
    <name evidence="2" type="ORF">BDD14_4724</name>
</gene>
<keyword evidence="1" id="KW-0732">Signal</keyword>
<proteinExistence type="predicted"/>
<dbReference type="PANTHER" id="PTHR47197:SF3">
    <property type="entry name" value="DIHYDRO-HEME D1 DEHYDROGENASE"/>
    <property type="match status" value="1"/>
</dbReference>
<dbReference type="EMBL" id="SHKW01000001">
    <property type="protein sequence ID" value="RZU43097.1"/>
    <property type="molecule type" value="Genomic_DNA"/>
</dbReference>
<dbReference type="AlphaFoldDB" id="A0A4Q7YYX3"/>
<dbReference type="InterPro" id="IPR011044">
    <property type="entry name" value="Quino_amine_DH_bsu"/>
</dbReference>
<comment type="caution">
    <text evidence="2">The sequence shown here is derived from an EMBL/GenBank/DDBJ whole genome shotgun (WGS) entry which is preliminary data.</text>
</comment>
<evidence type="ECO:0000256" key="1">
    <source>
        <dbReference type="SAM" id="SignalP"/>
    </source>
</evidence>
<dbReference type="Proteomes" id="UP000292958">
    <property type="component" value="Unassembled WGS sequence"/>
</dbReference>
<reference evidence="2 3" key="1">
    <citation type="submission" date="2019-02" db="EMBL/GenBank/DDBJ databases">
        <title>Genomic Encyclopedia of Archaeal and Bacterial Type Strains, Phase II (KMG-II): from individual species to whole genera.</title>
        <authorList>
            <person name="Goeker M."/>
        </authorList>
    </citation>
    <scope>NUCLEOTIDE SEQUENCE [LARGE SCALE GENOMIC DNA]</scope>
    <source>
        <strain evidence="2 3">DSM 18101</strain>
    </source>
</reference>
<accession>A0A4Q7YYX3</accession>
<evidence type="ECO:0000313" key="2">
    <source>
        <dbReference type="EMBL" id="RZU43097.1"/>
    </source>
</evidence>
<evidence type="ECO:0008006" key="4">
    <source>
        <dbReference type="Google" id="ProtNLM"/>
    </source>
</evidence>
<sequence>MRTFSAVLAMCLCAISAVAAPAKTVTSTPAELMYLGVWPHTILVVDANQEKVVDKIDLPTDIARTMLLSPDKTKLIVSTLRDNSILTIDLATKKIENCFSLNDGPSSLRIGGLTTDPSGRLLYAVGTAIDKKIDHYEIGEPKLMVIDLAAKKVTRSAEFGKDDAFTSQRASMKVSPDGKLLYMFRQSIFVYDTSTLKLVKKIELSKAEAPETASMSLSPVEDPNAVPGKVTGIFNSSDPYVHQRVFGIAEVDLATQDYELTPIGPSATSIQPLLMSPDRKYGYTVAIYGTNGNRVTEFWVFDMKTRKLLNKHEFVGRTRLNFGLTADGTKLLIYNAGFEIEVYDAKTLAMRSTIDLHGDTTSNLVVMPTAGK</sequence>
<feature type="chain" id="PRO_5020245133" description="DNA-binding beta-propeller fold protein YncE" evidence="1">
    <location>
        <begin position="20"/>
        <end position="372"/>
    </location>
</feature>
<protein>
    <recommendedName>
        <fullName evidence="4">DNA-binding beta-propeller fold protein YncE</fullName>
    </recommendedName>
</protein>
<dbReference type="PANTHER" id="PTHR47197">
    <property type="entry name" value="PROTEIN NIRF"/>
    <property type="match status" value="1"/>
</dbReference>
<dbReference type="InterPro" id="IPR015943">
    <property type="entry name" value="WD40/YVTN_repeat-like_dom_sf"/>
</dbReference>
<name>A0A4Q7YYX3_9BACT</name>
<dbReference type="Gene3D" id="2.130.10.10">
    <property type="entry name" value="YVTN repeat-like/Quinoprotein amine dehydrogenase"/>
    <property type="match status" value="1"/>
</dbReference>